<name>A0A1I4JCL7_9RHOB</name>
<organism evidence="1 2">
    <name type="scientific">Loktanella salsilacus</name>
    <dbReference type="NCBI Taxonomy" id="195913"/>
    <lineage>
        <taxon>Bacteria</taxon>
        <taxon>Pseudomonadati</taxon>
        <taxon>Pseudomonadota</taxon>
        <taxon>Alphaproteobacteria</taxon>
        <taxon>Rhodobacterales</taxon>
        <taxon>Roseobacteraceae</taxon>
        <taxon>Loktanella</taxon>
    </lineage>
</organism>
<proteinExistence type="predicted"/>
<evidence type="ECO:0000313" key="1">
    <source>
        <dbReference type="EMBL" id="SFL64332.1"/>
    </source>
</evidence>
<sequence>MLGWAELRYNESRMLMATLVELMDAHRVVALPVHDCIIVPVSQKDLWVEVFKRNFEEVCGLTPEVIVTGLSLP</sequence>
<evidence type="ECO:0000313" key="2">
    <source>
        <dbReference type="Proteomes" id="UP000199550"/>
    </source>
</evidence>
<gene>
    <name evidence="1" type="ORF">SAMN04488004_13536</name>
</gene>
<dbReference type="Proteomes" id="UP000199550">
    <property type="component" value="Unassembled WGS sequence"/>
</dbReference>
<dbReference type="EMBL" id="FOTF01000035">
    <property type="protein sequence ID" value="SFL64332.1"/>
    <property type="molecule type" value="Genomic_DNA"/>
</dbReference>
<accession>A0A1I4JCL7</accession>
<keyword evidence="2" id="KW-1185">Reference proteome</keyword>
<dbReference type="AlphaFoldDB" id="A0A1I4JCL7"/>
<protein>
    <submittedName>
        <fullName evidence="1">Uncharacterized protein</fullName>
    </submittedName>
</protein>
<reference evidence="2" key="1">
    <citation type="submission" date="2016-10" db="EMBL/GenBank/DDBJ databases">
        <authorList>
            <person name="Varghese N."/>
            <person name="Submissions S."/>
        </authorList>
    </citation>
    <scope>NUCLEOTIDE SEQUENCE [LARGE SCALE GENOMIC DNA]</scope>
    <source>
        <strain evidence="2">DSM 16199</strain>
    </source>
</reference>